<dbReference type="PANTHER" id="PTHR23345">
    <property type="entry name" value="VITELLOGENIN-RELATED"/>
    <property type="match status" value="1"/>
</dbReference>
<evidence type="ECO:0000256" key="3">
    <source>
        <dbReference type="ARBA" id="ARBA00022761"/>
    </source>
</evidence>
<dbReference type="PANTHER" id="PTHR23345:SF15">
    <property type="entry name" value="VITELLOGENIN 1-RELATED"/>
    <property type="match status" value="1"/>
</dbReference>
<dbReference type="EMBL" id="LR900911">
    <property type="protein sequence ID" value="CAD7247255.1"/>
    <property type="molecule type" value="Genomic_DNA"/>
</dbReference>
<feature type="region of interest" description="Disordered" evidence="9">
    <location>
        <begin position="1135"/>
        <end position="1185"/>
    </location>
</feature>
<dbReference type="GO" id="GO:0005319">
    <property type="term" value="F:lipid transporter activity"/>
    <property type="evidence" value="ECO:0007669"/>
    <property type="project" value="InterPro"/>
</dbReference>
<feature type="domain" description="Vitellogenin" evidence="10">
    <location>
        <begin position="1058"/>
        <end position="1662"/>
    </location>
</feature>
<evidence type="ECO:0000259" key="10">
    <source>
        <dbReference type="PROSITE" id="PS51211"/>
    </source>
</evidence>
<evidence type="ECO:0000256" key="6">
    <source>
        <dbReference type="ARBA" id="ARBA00023157"/>
    </source>
</evidence>
<name>A0A7R8XGB7_9CRUS</name>
<dbReference type="SUPFAM" id="SSF48431">
    <property type="entry name" value="Lipovitellin-phosvitin complex, superhelical domain"/>
    <property type="match status" value="3"/>
</dbReference>
<evidence type="ECO:0000313" key="11">
    <source>
        <dbReference type="EMBL" id="CAD7247255.1"/>
    </source>
</evidence>
<dbReference type="InterPro" id="IPR011030">
    <property type="entry name" value="Lipovitellin_superhlx_dom"/>
</dbReference>
<evidence type="ECO:0000256" key="5">
    <source>
        <dbReference type="ARBA" id="ARBA00023121"/>
    </source>
</evidence>
<sequence>MQLRRYPRMEQENFEEIPSGIRQPWEHSKYFDKLKSPCCNQGVYKEHERWNTLPFYGNPHQPVFFVARLALLSEPPMHKQILFVLVILTVTGAYAGPVAGRSRTQCTSYCQETGKFQYSPGTTYVYGYESEVTSSAGGETSPPIHLSTKAEITAITACEFSLQLRDVQLSGENGEQLERELEKRPLRFAFQDGKVEALCPNDQDSSLVLNIKKAVVSLFQNSMQELDKEHTVSETDVAGHCETKYTVTGNSWGSITINKQKELDTCTGRPRPLAPLLSTQHSRLGSLPILKSSHECEQQIRNQRLEKATCREVHVFNPMDTEEGRVETTSVHSIVYKTERPAEDSGFDMIGKQTTLLFEHDQKSRGEGEEDRALQLIADLEVTTLISAQKDSPAMFGQLLATLQDLDVHQLRNVYEEAAKTERSRKIMRDALGHLSTTAAISLVRDLIITGKMSDLEADSWLTSLAFINRPTEDMIAASVSAAELWWDPRRTAPSSKEHKTIIMATLKAIGNAGVKLSDPNTLVLCAKEENPMEVRVAALDAFRRLPCQFETQRPLLEVYKDTMQDSELRIAAYLTLMKCPTTSVVDSVRDALESEPVNQVGSFVWTHLTNIQESSDPSKQYARDLLASEFLQNKFNTDARKFSRNFEGSFFSDALDMIGKQTTLLFEHDQKSRGEGEEDRALQLIADLEVTTLISAQKDSPAMFGQLLATLQDLDVHKLRNVYEEAAKTERSRKIMRDALGHLSTTAAISLVRDLIITGKMSDLEADSWLTSLAFINRPTEDMIAASVPLLDEPVRQQALLGVSAMVHRFCREEPGKCDASEPVNRIRRRLETTLGAACRPSSKEHKTTILATLKAIGNAGVKLSDPTTLVLCAKEENPMEVRVAALDAFRRLPCQFETQTPLLEVYKDTMQDSELRIAAYLALMKCPTTSVVDSVRDALEAEPVNQVGSFVWTHLTNIQESSDPSKQYARDLLASEFLQNKFNTDARKFSRNFEGSFFSDALGAGAQAESNVIFSTRSFVPRSASLNLTVHLFGESVNLLDVGGRVEGLEPLLEKFFGPDGAMPEEKVAEALQAFRFKRDTADDIYKAADDDSPKGSAFLRVSLPDFTLEKIGRAKCLSKTFSLGVRKRNRLQPIRGYGRSEQQDDRTQPLRSPSHADQWPGHGRDQAHAIPQHPPHHPLGQRLHNKMAGLNPFGVLHMLTSGQDMDVTKHMRFLNIHLTIPLGNGFPLTLGVNGTATVRLRAHGNADFKEWNLGNVHLQGEITPSATVEMNGVMRVEVSPGMESGVAFTSRLFTSTFASGRVDIKGRKLVSLRIDSPEKKVDILEVTSEVKMLGKKHDTTAVGVNTRKSCTGPVTSDPLGMEICAEIQYPDTIFKGPYSASIYMDKTDSIEYYIFEYRYDDQDAGTQGRVYSGSVKVDTPGSAIDRRIGVYYTWDQPARLVKATFHSPITTLGAIAKYSNDEGIRSVDVSFLTNGDEAMTMTAGLKTSKDGRGMRYEPTFNLRFGENNPEENPMEVRVAALDAFRRLPCQFETQRPLLEVYKDTMQDSELRIAAYLTLMKCPTTSVVDSVRDALESEPVNQVGSFVWTHLTNIQESSDPSKQYARDLLASEFLQNKFNTDARKFSRNFEGSFFSDALGAGAQAESNVIFSTRSFVPRSASLNLTVHLFGESVNLLDVGGRVEGLEPLLEKFFGPDGAMPEEKVAEALQAFRFKRDTADDIYKAADDDSPKGSAFLRVFGNEIAYSRFEDMEDLNNKMTGLNPFGVLHMLTSGQDMDVTKHMRFLNIHLTIPLGNGFPLTLGVNGTATVRLRAHGNADFKEWNLGNVHLQGEITPSATVEMNGVMRVEVSPGMESGVAFTSRLFTSTFASGRVDIQGRKLVSLRIDSPEKKVDILEVTSEVKMLGKKHDTTAAGVNTRKGCTGPVTSDPLGMEICAEIQYPDTIFKGPYSASIYMDKTDSIQYYIFEYRYDDQDTGTQGRVYSGSVKVDTPGSAIDRRIGIYYTWDQPARLVKATFHSPITTLGAIAKYSNDEGIRSVDVSFLTNGDEAMTMTAGLKTSKDGRGMRYEPTFNLRFGENNPVDTPGSAIDRRIGVYYTWDQPARLVKATFHSPITTLGAIAKYSNDEGIRSVDVSFLTNGDEAMTMTAGLKTSKDGRGMRYEPTFNLRFGENNPVAAFEGRLDMQEDKYSMEFSLRHLTTRPILISGSAYKNEDQLNLEGKIDSSMANLNVQGSVKKQEGKKSIRLNGEYSLFRRAPETFSVSGKYTTNTKGALRDRSLFLDVKSSHLDAANVEFVWNGQESPGHTENDFKVLYLGEEWKLEQYWSHQRTREQKDINARITLTSPQRGFSTSVTFDHNGTENSKVSKAVGKWNEHEISFSNEHITVDSPWKVKSRTEISLLGTLLSLDGTVKEDGKGKYSAEIRAAKDDREVTLTGRYSAFNTEIEMNHEVDAELRWNREETLGFQAALNNKGMETDFVAAVSHKGKKYEVKAHTNVQSENYKLGLALNGPGMKYEAEGNAVVRQQDATFDVELRGGKIVTAHFEIDNRNTEVMTAKFNTMWDREGDPSKKFETRFKVEKNGARIDVEYPGRVVK</sequence>
<dbReference type="EMBL" id="CAJPEV010001394">
    <property type="protein sequence ID" value="CAG0892407.1"/>
    <property type="molecule type" value="Genomic_DNA"/>
</dbReference>
<dbReference type="SMART" id="SM01169">
    <property type="entry name" value="DUF1943"/>
    <property type="match status" value="2"/>
</dbReference>
<keyword evidence="4" id="KW-0445">Lipid transport</keyword>
<evidence type="ECO:0000256" key="4">
    <source>
        <dbReference type="ARBA" id="ARBA00023055"/>
    </source>
</evidence>
<feature type="domain" description="Vitellogenin" evidence="10">
    <location>
        <begin position="118"/>
        <end position="1026"/>
    </location>
</feature>
<keyword evidence="7" id="KW-0325">Glycoprotein</keyword>
<dbReference type="PROSITE" id="PS51211">
    <property type="entry name" value="VITELLOGENIN"/>
    <property type="match status" value="2"/>
</dbReference>
<evidence type="ECO:0000256" key="1">
    <source>
        <dbReference type="ARBA" id="ARBA00022448"/>
    </source>
</evidence>
<dbReference type="Gene3D" id="2.20.80.10">
    <property type="entry name" value="Lipovitellin-phosvitin complex, chain A, domain 4"/>
    <property type="match status" value="2"/>
</dbReference>
<dbReference type="InterPro" id="IPR015255">
    <property type="entry name" value="Vitellinogen_open_b-sht"/>
</dbReference>
<dbReference type="Proteomes" id="UP000677054">
    <property type="component" value="Unassembled WGS sequence"/>
</dbReference>
<keyword evidence="5" id="KW-0446">Lipid-binding</keyword>
<dbReference type="SMART" id="SM00638">
    <property type="entry name" value="LPD_N"/>
    <property type="match status" value="1"/>
</dbReference>
<keyword evidence="1" id="KW-0813">Transport</keyword>
<dbReference type="FunFam" id="1.25.10.20:FF:000005">
    <property type="entry name" value="Apolipoprotein lipid transfer particle"/>
    <property type="match status" value="1"/>
</dbReference>
<reference evidence="11" key="1">
    <citation type="submission" date="2020-11" db="EMBL/GenBank/DDBJ databases">
        <authorList>
            <person name="Tran Van P."/>
        </authorList>
    </citation>
    <scope>NUCLEOTIDE SEQUENCE</scope>
</reference>
<evidence type="ECO:0000256" key="7">
    <source>
        <dbReference type="ARBA" id="ARBA00023180"/>
    </source>
</evidence>
<dbReference type="Gene3D" id="2.20.50.20">
    <property type="entry name" value="Lipovitellin. Chain A, domain 3"/>
    <property type="match status" value="2"/>
</dbReference>
<keyword evidence="12" id="KW-1185">Reference proteome</keyword>
<dbReference type="InterPro" id="IPR015816">
    <property type="entry name" value="Vitellinogen_b-sht_N"/>
</dbReference>
<gene>
    <name evidence="11" type="ORF">DSTB1V02_LOCUS7089</name>
</gene>
<dbReference type="InterPro" id="IPR050733">
    <property type="entry name" value="Vitellogenin/Apolipophorin"/>
</dbReference>
<keyword evidence="3" id="KW-0758">Storage protein</keyword>
<dbReference type="Pfam" id="PF01347">
    <property type="entry name" value="Vitellogenin_N"/>
    <property type="match status" value="4"/>
</dbReference>
<keyword evidence="6" id="KW-1015">Disulfide bond</keyword>
<evidence type="ECO:0000256" key="8">
    <source>
        <dbReference type="PROSITE-ProRule" id="PRU00557"/>
    </source>
</evidence>
<keyword evidence="2" id="KW-0732">Signal</keyword>
<accession>A0A7R8XGB7</accession>
<evidence type="ECO:0000256" key="9">
    <source>
        <dbReference type="SAM" id="MobiDB-lite"/>
    </source>
</evidence>
<evidence type="ECO:0000313" key="12">
    <source>
        <dbReference type="Proteomes" id="UP000677054"/>
    </source>
</evidence>
<dbReference type="FunFam" id="2.20.50.20:FF:000007">
    <property type="entry name" value="von Willebrand factor type D domaincontaining protein"/>
    <property type="match status" value="1"/>
</dbReference>
<dbReference type="Gene3D" id="2.30.230.10">
    <property type="entry name" value="Lipovitellin, beta-sheet shell regions, chain A"/>
    <property type="match status" value="1"/>
</dbReference>
<dbReference type="OrthoDB" id="6484170at2759"/>
<dbReference type="Pfam" id="PF09172">
    <property type="entry name" value="Vit_open_b-sht"/>
    <property type="match status" value="3"/>
</dbReference>
<dbReference type="GO" id="GO:0008289">
    <property type="term" value="F:lipid binding"/>
    <property type="evidence" value="ECO:0007669"/>
    <property type="project" value="UniProtKB-KW"/>
</dbReference>
<dbReference type="GO" id="GO:0045735">
    <property type="term" value="F:nutrient reservoir activity"/>
    <property type="evidence" value="ECO:0007669"/>
    <property type="project" value="UniProtKB-KW"/>
</dbReference>
<comment type="caution">
    <text evidence="8">Lacks conserved residue(s) required for the propagation of feature annotation.</text>
</comment>
<dbReference type="InterPro" id="IPR001747">
    <property type="entry name" value="Vitellogenin_N"/>
</dbReference>
<proteinExistence type="predicted"/>
<evidence type="ECO:0000256" key="2">
    <source>
        <dbReference type="ARBA" id="ARBA00022729"/>
    </source>
</evidence>
<dbReference type="InterPro" id="IPR015817">
    <property type="entry name" value="Vitellinogen_open_b-sht_sub1"/>
</dbReference>
<dbReference type="InterPro" id="IPR015819">
    <property type="entry name" value="Lipid_transp_b-sht_shell"/>
</dbReference>
<dbReference type="Gene3D" id="1.25.10.20">
    <property type="entry name" value="Vitellinogen, superhelical"/>
    <property type="match status" value="4"/>
</dbReference>
<organism evidence="11">
    <name type="scientific">Darwinula stevensoni</name>
    <dbReference type="NCBI Taxonomy" id="69355"/>
    <lineage>
        <taxon>Eukaryota</taxon>
        <taxon>Metazoa</taxon>
        <taxon>Ecdysozoa</taxon>
        <taxon>Arthropoda</taxon>
        <taxon>Crustacea</taxon>
        <taxon>Oligostraca</taxon>
        <taxon>Ostracoda</taxon>
        <taxon>Podocopa</taxon>
        <taxon>Podocopida</taxon>
        <taxon>Darwinulocopina</taxon>
        <taxon>Darwinuloidea</taxon>
        <taxon>Darwinulidae</taxon>
        <taxon>Darwinula</taxon>
    </lineage>
</organism>
<protein>
    <recommendedName>
        <fullName evidence="10">Vitellogenin domain-containing protein</fullName>
    </recommendedName>
</protein>
<dbReference type="SUPFAM" id="SSF56968">
    <property type="entry name" value="Lipovitellin-phosvitin complex, beta-sheet shell regions"/>
    <property type="match status" value="4"/>
</dbReference>